<evidence type="ECO:0000313" key="2">
    <source>
        <dbReference type="EMBL" id="CAL6101857.1"/>
    </source>
</evidence>
<accession>A0AA86TLE6</accession>
<dbReference type="AlphaFoldDB" id="A0AA86TLE6"/>
<evidence type="ECO:0000313" key="3">
    <source>
        <dbReference type="Proteomes" id="UP001642409"/>
    </source>
</evidence>
<dbReference type="EMBL" id="CATOUU010000103">
    <property type="protein sequence ID" value="CAI9916393.1"/>
    <property type="molecule type" value="Genomic_DNA"/>
</dbReference>
<proteinExistence type="predicted"/>
<evidence type="ECO:0000313" key="1">
    <source>
        <dbReference type="EMBL" id="CAI9916393.1"/>
    </source>
</evidence>
<gene>
    <name evidence="1" type="ORF">HINF_LOCUS4038</name>
    <name evidence="2" type="ORF">HINF_LOCUS71390</name>
</gene>
<reference evidence="1" key="1">
    <citation type="submission" date="2023-06" db="EMBL/GenBank/DDBJ databases">
        <authorList>
            <person name="Kurt Z."/>
        </authorList>
    </citation>
    <scope>NUCLEOTIDE SEQUENCE</scope>
</reference>
<keyword evidence="3" id="KW-1185">Reference proteome</keyword>
<organism evidence="1">
    <name type="scientific">Hexamita inflata</name>
    <dbReference type="NCBI Taxonomy" id="28002"/>
    <lineage>
        <taxon>Eukaryota</taxon>
        <taxon>Metamonada</taxon>
        <taxon>Diplomonadida</taxon>
        <taxon>Hexamitidae</taxon>
        <taxon>Hexamitinae</taxon>
        <taxon>Hexamita</taxon>
    </lineage>
</organism>
<reference evidence="2 3" key="2">
    <citation type="submission" date="2024-07" db="EMBL/GenBank/DDBJ databases">
        <authorList>
            <person name="Akdeniz Z."/>
        </authorList>
    </citation>
    <scope>NUCLEOTIDE SEQUENCE [LARGE SCALE GENOMIC DNA]</scope>
</reference>
<name>A0AA86TLE6_9EUKA</name>
<protein>
    <submittedName>
        <fullName evidence="2">Hypothetical_protein</fullName>
    </submittedName>
</protein>
<dbReference type="EMBL" id="CAXDID020000549">
    <property type="protein sequence ID" value="CAL6101857.1"/>
    <property type="molecule type" value="Genomic_DNA"/>
</dbReference>
<sequence>MIQDLNIQKQNEIFQQQLLNYSNNLILTLQNNITTLQSQLNSQKIQFESTLQSTSTLINYGLSANITSISKITQDDYLALDSKIFNNASIAKQYLQLQINTANQNILNSYQTTEQNTVRNMSIVQNRLTQNQNDMNNRIVRTRNQFDTNRAQLENVFQQKLQWARNYIDSIYMKKRDVKPPQPVCGANGALCRGSCCSIMGPAPYPGQLWIRCPDQIYFLRPDKQCWNADHML</sequence>
<dbReference type="Proteomes" id="UP001642409">
    <property type="component" value="Unassembled WGS sequence"/>
</dbReference>
<comment type="caution">
    <text evidence="1">The sequence shown here is derived from an EMBL/GenBank/DDBJ whole genome shotgun (WGS) entry which is preliminary data.</text>
</comment>